<accession>A0A7R9LG68</accession>
<dbReference type="Gene3D" id="3.20.20.70">
    <property type="entry name" value="Aldolase class I"/>
    <property type="match status" value="1"/>
</dbReference>
<dbReference type="SUPFAM" id="SSF63882">
    <property type="entry name" value="MoeA N-terminal region -like"/>
    <property type="match status" value="1"/>
</dbReference>
<dbReference type="InterPro" id="IPR005110">
    <property type="entry name" value="MoeA_linker/N"/>
</dbReference>
<dbReference type="SUPFAM" id="SSF55040">
    <property type="entry name" value="Molybdenum cofactor biosynthesis protein C, MoaC"/>
    <property type="match status" value="1"/>
</dbReference>
<dbReference type="InterPro" id="IPR058240">
    <property type="entry name" value="rSAM_sf"/>
</dbReference>
<dbReference type="PROSITE" id="PS51918">
    <property type="entry name" value="RADICAL_SAM"/>
    <property type="match status" value="1"/>
</dbReference>
<dbReference type="Pfam" id="PF00994">
    <property type="entry name" value="MoCF_biosynth"/>
    <property type="match status" value="1"/>
</dbReference>
<dbReference type="Pfam" id="PF04055">
    <property type="entry name" value="Radical_SAM"/>
    <property type="match status" value="1"/>
</dbReference>
<evidence type="ECO:0000256" key="9">
    <source>
        <dbReference type="ARBA" id="ARBA00023014"/>
    </source>
</evidence>
<feature type="domain" description="Radical SAM core" evidence="12">
    <location>
        <begin position="150"/>
        <end position="364"/>
    </location>
</feature>
<keyword evidence="8" id="KW-0408">Iron</keyword>
<dbReference type="InterPro" id="IPR006638">
    <property type="entry name" value="Elp3/MiaA/NifB-like_rSAM"/>
</dbReference>
<dbReference type="GO" id="GO:0061598">
    <property type="term" value="F:molybdopterin adenylyltransferase activity"/>
    <property type="evidence" value="ECO:0007669"/>
    <property type="project" value="UniProtKB-EC"/>
</dbReference>
<dbReference type="Gene3D" id="2.170.190.11">
    <property type="entry name" value="Molybdopterin biosynthesis moea protein, domain 3"/>
    <property type="match status" value="1"/>
</dbReference>
<dbReference type="InterPro" id="IPR010505">
    <property type="entry name" value="MoaA_twitch"/>
</dbReference>
<evidence type="ECO:0000256" key="11">
    <source>
        <dbReference type="ARBA" id="ARBA00023150"/>
    </source>
</evidence>
<dbReference type="InterPro" id="IPR036522">
    <property type="entry name" value="MoaC_sf"/>
</dbReference>
<dbReference type="SFLD" id="SFLDG01386">
    <property type="entry name" value="main_SPASM_domain-containing"/>
    <property type="match status" value="1"/>
</dbReference>
<dbReference type="InterPro" id="IPR013785">
    <property type="entry name" value="Aldolase_TIM"/>
</dbReference>
<organism evidence="13">
    <name type="scientific">Oppiella nova</name>
    <dbReference type="NCBI Taxonomy" id="334625"/>
    <lineage>
        <taxon>Eukaryota</taxon>
        <taxon>Metazoa</taxon>
        <taxon>Ecdysozoa</taxon>
        <taxon>Arthropoda</taxon>
        <taxon>Chelicerata</taxon>
        <taxon>Arachnida</taxon>
        <taxon>Acari</taxon>
        <taxon>Acariformes</taxon>
        <taxon>Sarcoptiformes</taxon>
        <taxon>Oribatida</taxon>
        <taxon>Brachypylina</taxon>
        <taxon>Oppioidea</taxon>
        <taxon>Oppiidae</taxon>
        <taxon>Oppiella</taxon>
    </lineage>
</organism>
<dbReference type="InterPro" id="IPR007197">
    <property type="entry name" value="rSAM"/>
</dbReference>
<dbReference type="EMBL" id="CAJPVJ010000475">
    <property type="protein sequence ID" value="CAG2162600.1"/>
    <property type="molecule type" value="Genomic_DNA"/>
</dbReference>
<keyword evidence="9" id="KW-0411">Iron-sulfur</keyword>
<gene>
    <name evidence="13" type="ORF">ONB1V03_LOCUS2192</name>
</gene>
<evidence type="ECO:0000256" key="2">
    <source>
        <dbReference type="ARBA" id="ARBA00007589"/>
    </source>
</evidence>
<dbReference type="SMART" id="SM00729">
    <property type="entry name" value="Elp3"/>
    <property type="match status" value="1"/>
</dbReference>
<dbReference type="NCBIfam" id="NF002947">
    <property type="entry name" value="PRK03604.1"/>
    <property type="match status" value="1"/>
</dbReference>
<dbReference type="Proteomes" id="UP000728032">
    <property type="component" value="Unassembled WGS sequence"/>
</dbReference>
<evidence type="ECO:0000256" key="8">
    <source>
        <dbReference type="ARBA" id="ARBA00023004"/>
    </source>
</evidence>
<dbReference type="GO" id="GO:0006777">
    <property type="term" value="P:Mo-molybdopterin cofactor biosynthetic process"/>
    <property type="evidence" value="ECO:0007669"/>
    <property type="project" value="UniProtKB-KW"/>
</dbReference>
<dbReference type="Pfam" id="PF03454">
    <property type="entry name" value="MoeA_C"/>
    <property type="match status" value="1"/>
</dbReference>
<keyword evidence="6" id="KW-0479">Metal-binding</keyword>
<dbReference type="InterPro" id="IPR036688">
    <property type="entry name" value="MoeA_C_domain_IV_sf"/>
</dbReference>
<keyword evidence="7" id="KW-0547">Nucleotide-binding</keyword>
<proteinExistence type="inferred from homology"/>
<dbReference type="GO" id="GO:0051539">
    <property type="term" value="F:4 iron, 4 sulfur cluster binding"/>
    <property type="evidence" value="ECO:0007669"/>
    <property type="project" value="UniProtKB-KW"/>
</dbReference>
<evidence type="ECO:0000256" key="7">
    <source>
        <dbReference type="ARBA" id="ARBA00022741"/>
    </source>
</evidence>
<dbReference type="EC" id="2.7.7.75" evidence="4"/>
<dbReference type="GO" id="GO:0061798">
    <property type="term" value="F:GTP 3',8'-cyclase activity"/>
    <property type="evidence" value="ECO:0007669"/>
    <property type="project" value="TreeGrafter"/>
</dbReference>
<dbReference type="GO" id="GO:0046872">
    <property type="term" value="F:metal ion binding"/>
    <property type="evidence" value="ECO:0007669"/>
    <property type="project" value="UniProtKB-KW"/>
</dbReference>
<keyword evidence="5" id="KW-0949">S-adenosyl-L-methionine</keyword>
<dbReference type="CDD" id="cd01335">
    <property type="entry name" value="Radical_SAM"/>
    <property type="match status" value="1"/>
</dbReference>
<sequence length="1000" mass="111707">MDMMCYPLCYDFMQMEVSIEDESLVVSWEFDANFKAAPNVVKLNKVEFVFDRPKNPHILLTELPEVNSFDELVQQNIIKAIHQELANDFAVGVDESLLKDSTNTFEIANVKDILCSKISWMVSVSISSETKSQFESILSVHLPESKLVDQFQRHKRKLRISLTDRCNFKCSYCMPDHPTWLAKQDILSFEELYRFCEVMIKLGITQIRLTGGEPLMRKGLVNFIYTLNTLRPLGLQRVSMTTNAYYLEKYAVELKQAGLDDLNISLDSIDPDTFFKMTQKPLTPVLKGIEAAKAANIPIKLNCVLVYGENHQEILPLTEWAYRNDFELRFIEYMPLDQPEHWKREKVVVEDDIINILSPYFRIDKLERNNDPATIYTLNQRFKLGIISTISKPFCQSCDRLRLTATGISVRHLLDKAQGKQLIATILDTVWQKKAGYIAYQAAPIRKIRFFMKNVGMKPESYRIATASSELFAPPHCLQLLAEGNTEKGDALKTARIAGILAAKRTDELIPLCHPLPIYRADVDFEILADRVKITATVETIAPTGVEMEALTAASLAALTIYDMLKPHCEPDELMIGHCKLELKKGGKSHYKRHLRQAVSAAVIVLSDSVASGKKPDTAGRSVVETLTEAGFDPIHYQIIADEPLQLKQLISELVQSYGCIITVGGTGIGKRDITVDTIEPLLERELNGLMEAARAFGQRRTPYAAMSRGVAGFIDRSLVITLPGSRGGASESMAAILPALVHIFDVCRDLPHPGGLDQALAAYSTVESRAVQTLPLVEAHQHYLAQDVLSEIALPLFTQSAVDGYALKSEDILAGITVFELVGEIRAGGKLPDSADTVARQEIVSKLDSRISLNQALNKGTDIRYQGEELSIGTILAKQGQYLKSGLVASLRDEVSKSLDNSAQVFDANSPMVLTWLKEREAKPEWEKASLSEAVKGDSREQLLRMKLNVDEQGQLSVSKLKKQQSHMLSNLSEANVIGRIPVFNNAENCPKFIEFIRL</sequence>
<dbReference type="CDD" id="cd00886">
    <property type="entry name" value="MogA_MoaB"/>
    <property type="match status" value="1"/>
</dbReference>
<dbReference type="AlphaFoldDB" id="A0A7R9LG68"/>
<dbReference type="SMART" id="SM00852">
    <property type="entry name" value="MoCF_biosynth"/>
    <property type="match status" value="1"/>
</dbReference>
<dbReference type="GO" id="GO:0061799">
    <property type="term" value="F:cyclic pyranopterin monophosphate synthase activity"/>
    <property type="evidence" value="ECO:0007669"/>
    <property type="project" value="TreeGrafter"/>
</dbReference>
<dbReference type="SUPFAM" id="SSF102114">
    <property type="entry name" value="Radical SAM enzymes"/>
    <property type="match status" value="1"/>
</dbReference>
<comment type="similarity">
    <text evidence="2">In the N-terminal section; belongs to the MoaB/Mog family.</text>
</comment>
<dbReference type="Pfam" id="PF03453">
    <property type="entry name" value="MoeA_N"/>
    <property type="match status" value="1"/>
</dbReference>
<dbReference type="InterPro" id="IPR001453">
    <property type="entry name" value="MoaB/Mog_dom"/>
</dbReference>
<evidence type="ECO:0000256" key="6">
    <source>
        <dbReference type="ARBA" id="ARBA00022723"/>
    </source>
</evidence>
<dbReference type="InterPro" id="IPR002820">
    <property type="entry name" value="Mopterin_CF_biosynth-C_dom"/>
</dbReference>
<evidence type="ECO:0000256" key="1">
    <source>
        <dbReference type="ARBA" id="ARBA00005046"/>
    </source>
</evidence>
<name>A0A7R9LG68_9ACAR</name>
<evidence type="ECO:0000259" key="12">
    <source>
        <dbReference type="PROSITE" id="PS51918"/>
    </source>
</evidence>
<dbReference type="Gene3D" id="3.30.70.640">
    <property type="entry name" value="Molybdopterin cofactor biosynthesis C (MoaC) domain"/>
    <property type="match status" value="1"/>
</dbReference>
<dbReference type="Gene3D" id="2.40.340.10">
    <property type="entry name" value="MoeA, C-terminal, domain IV"/>
    <property type="match status" value="1"/>
</dbReference>
<dbReference type="InterPro" id="IPR005111">
    <property type="entry name" value="MoeA_C_domain_IV"/>
</dbReference>
<dbReference type="InterPro" id="IPR036425">
    <property type="entry name" value="MoaB/Mog-like_dom_sf"/>
</dbReference>
<evidence type="ECO:0000256" key="10">
    <source>
        <dbReference type="ARBA" id="ARBA00023134"/>
    </source>
</evidence>
<evidence type="ECO:0000313" key="13">
    <source>
        <dbReference type="EMBL" id="CAD7639773.1"/>
    </source>
</evidence>
<dbReference type="PANTHER" id="PTHR22960:SF0">
    <property type="entry name" value="MOLYBDENUM COFACTOR BIOSYNTHESIS PROTEIN 1"/>
    <property type="match status" value="1"/>
</dbReference>
<dbReference type="NCBIfam" id="TIGR00177">
    <property type="entry name" value="molyb_syn"/>
    <property type="match status" value="1"/>
</dbReference>
<dbReference type="InterPro" id="IPR023045">
    <property type="entry name" value="MoaC"/>
</dbReference>
<dbReference type="SFLD" id="SFLDG01067">
    <property type="entry name" value="SPASM/twitch_domain_containing"/>
    <property type="match status" value="1"/>
</dbReference>
<dbReference type="Pfam" id="PF01967">
    <property type="entry name" value="MoaC"/>
    <property type="match status" value="1"/>
</dbReference>
<dbReference type="InterPro" id="IPR013483">
    <property type="entry name" value="MoaA"/>
</dbReference>
<dbReference type="EMBL" id="OC915300">
    <property type="protein sequence ID" value="CAD7639773.1"/>
    <property type="molecule type" value="Genomic_DNA"/>
</dbReference>
<dbReference type="Pfam" id="PF06463">
    <property type="entry name" value="Mob_synth_C"/>
    <property type="match status" value="1"/>
</dbReference>
<evidence type="ECO:0000313" key="14">
    <source>
        <dbReference type="Proteomes" id="UP000728032"/>
    </source>
</evidence>
<protein>
    <recommendedName>
        <fullName evidence="4">molybdopterin adenylyltransferase</fullName>
        <ecNumber evidence="4">2.7.7.75</ecNumber>
    </recommendedName>
</protein>
<dbReference type="Gene3D" id="3.40.980.10">
    <property type="entry name" value="MoaB/Mog-like domain"/>
    <property type="match status" value="1"/>
</dbReference>
<dbReference type="SFLD" id="SFLDS00029">
    <property type="entry name" value="Radical_SAM"/>
    <property type="match status" value="1"/>
</dbReference>
<dbReference type="SUPFAM" id="SSF53218">
    <property type="entry name" value="Molybdenum cofactor biosynthesis proteins"/>
    <property type="match status" value="1"/>
</dbReference>
<keyword evidence="10" id="KW-0342">GTP-binding</keyword>
<reference evidence="13" key="1">
    <citation type="submission" date="2020-11" db="EMBL/GenBank/DDBJ databases">
        <authorList>
            <person name="Tran Van P."/>
        </authorList>
    </citation>
    <scope>NUCLEOTIDE SEQUENCE</scope>
</reference>
<keyword evidence="14" id="KW-1185">Reference proteome</keyword>
<comment type="similarity">
    <text evidence="3">In the C-terminal section; belongs to the MoeA family.</text>
</comment>
<keyword evidence="11" id="KW-0501">Molybdenum cofactor biosynthesis</keyword>
<dbReference type="InterPro" id="IPR036135">
    <property type="entry name" value="MoeA_linker/N_sf"/>
</dbReference>
<dbReference type="NCBIfam" id="TIGR02666">
    <property type="entry name" value="moaA"/>
    <property type="match status" value="1"/>
</dbReference>
<dbReference type="InterPro" id="IPR050105">
    <property type="entry name" value="MoCo_biosynth_MoaA/MoaC"/>
</dbReference>
<comment type="pathway">
    <text evidence="1">Cofactor biosynthesis; molybdopterin biosynthesis.</text>
</comment>
<dbReference type="PANTHER" id="PTHR22960">
    <property type="entry name" value="MOLYBDOPTERIN COFACTOR SYNTHESIS PROTEIN A"/>
    <property type="match status" value="1"/>
</dbReference>
<dbReference type="NCBIfam" id="TIGR00581">
    <property type="entry name" value="moaC"/>
    <property type="match status" value="1"/>
</dbReference>
<evidence type="ECO:0000256" key="3">
    <source>
        <dbReference type="ARBA" id="ARBA00008339"/>
    </source>
</evidence>
<dbReference type="SUPFAM" id="SSF63867">
    <property type="entry name" value="MoeA C-terminal domain-like"/>
    <property type="match status" value="1"/>
</dbReference>
<evidence type="ECO:0000256" key="4">
    <source>
        <dbReference type="ARBA" id="ARBA00012509"/>
    </source>
</evidence>
<evidence type="ECO:0000256" key="5">
    <source>
        <dbReference type="ARBA" id="ARBA00022691"/>
    </source>
</evidence>
<dbReference type="OrthoDB" id="429626at2759"/>
<dbReference type="UniPathway" id="UPA00344"/>
<dbReference type="GO" id="GO:0005525">
    <property type="term" value="F:GTP binding"/>
    <property type="evidence" value="ECO:0007669"/>
    <property type="project" value="UniProtKB-KW"/>
</dbReference>